<sequence length="587" mass="64502">MRKILTVLWPFLLALFGGGLLALCFAPFNWADLVWLAPVLWMAAFWLGKGERRPRRKGFFLGWLAGLAFWSINLKWLATVTGGTYLILAAYLALYFAFFGLFVSSAGNPFRKERPDGTRMAEALRSLGFAALNAGFWCGLEWIRGWMLTGFGWNGLGVAFHDRLPLAQGAELVGVTGLAFLPVFLAGVMVQVGVRLGKGVQAGKMQRHWDFAVAILLLVVCFTYGVFRTVFINRSAGDTLRVLLVQMDIPQSAGHVEWSGEEVHEGYEGETLRALAEVDARNEKRIAEAEGEVELESVDWVVWPEVVLYGILLNGGGDEFALYEPSSSTLQRMREAGVRNLMAGIWEVEAERVEGGLRPTQENGSQYNALLSVNPAGELATHRKQHLVIYGEFIPFVDSVKWLGDIYEKVAGVPWGGNLGRGVGSEGLTLPGAGGEVNIIPSICFEDTVPRVTRKFSKGEREVIVNITNDGWFGTSEGSQQHFDNALFRAIELRRPMLRAANRGVTGAVSATGSLVDYETGKKQVMLDEEEKPFVRGSILTKVKIPERGGPTLYARAGDWFSVLGLVVAVGWMIRCLGCCRGKGKIS</sequence>
<evidence type="ECO:0000256" key="7">
    <source>
        <dbReference type="ARBA" id="ARBA00023136"/>
    </source>
</evidence>
<comment type="subcellular location">
    <subcellularLocation>
        <location evidence="1 9">Cell membrane</location>
        <topology evidence="1 9">Multi-pass membrane protein</topology>
    </subcellularLocation>
</comment>
<comment type="caution">
    <text evidence="11">The sequence shown here is derived from an EMBL/GenBank/DDBJ whole genome shotgun (WGS) entry which is preliminary data.</text>
</comment>
<evidence type="ECO:0000256" key="3">
    <source>
        <dbReference type="ARBA" id="ARBA00022475"/>
    </source>
</evidence>
<dbReference type="InterPro" id="IPR045378">
    <property type="entry name" value="LNT_N"/>
</dbReference>
<dbReference type="Pfam" id="PF00795">
    <property type="entry name" value="CN_hydrolase"/>
    <property type="match status" value="1"/>
</dbReference>
<name>A0A918TV76_9BACT</name>
<reference evidence="11" key="2">
    <citation type="submission" date="2020-09" db="EMBL/GenBank/DDBJ databases">
        <authorList>
            <person name="Sun Q."/>
            <person name="Kim S."/>
        </authorList>
    </citation>
    <scope>NUCLEOTIDE SEQUENCE</scope>
    <source>
        <strain evidence="11">KCTC 12988</strain>
    </source>
</reference>
<feature type="transmembrane region" description="Helical" evidence="9">
    <location>
        <begin position="560"/>
        <end position="578"/>
    </location>
</feature>
<dbReference type="EMBL" id="BMXI01000017">
    <property type="protein sequence ID" value="GHC64017.1"/>
    <property type="molecule type" value="Genomic_DNA"/>
</dbReference>
<dbReference type="HAMAP" id="MF_01148">
    <property type="entry name" value="Lnt"/>
    <property type="match status" value="1"/>
</dbReference>
<dbReference type="Proteomes" id="UP000644507">
    <property type="component" value="Unassembled WGS sequence"/>
</dbReference>
<comment type="pathway">
    <text evidence="9">Protein modification; lipoprotein biosynthesis (N-acyl transfer).</text>
</comment>
<comment type="catalytic activity">
    <reaction evidence="9">
        <text>N-terminal S-1,2-diacyl-sn-glyceryl-L-cysteinyl-[lipoprotein] + a glycerophospholipid = N-acyl-S-1,2-diacyl-sn-glyceryl-L-cysteinyl-[lipoprotein] + a 2-acyl-sn-glycero-3-phospholipid + H(+)</text>
        <dbReference type="Rhea" id="RHEA:48228"/>
        <dbReference type="Rhea" id="RHEA-COMP:14681"/>
        <dbReference type="Rhea" id="RHEA-COMP:14684"/>
        <dbReference type="ChEBI" id="CHEBI:15378"/>
        <dbReference type="ChEBI" id="CHEBI:136912"/>
        <dbReference type="ChEBI" id="CHEBI:140656"/>
        <dbReference type="ChEBI" id="CHEBI:140657"/>
        <dbReference type="ChEBI" id="CHEBI:140660"/>
        <dbReference type="EC" id="2.3.1.269"/>
    </reaction>
</comment>
<dbReference type="InterPro" id="IPR036526">
    <property type="entry name" value="C-N_Hydrolase_sf"/>
</dbReference>
<dbReference type="AlphaFoldDB" id="A0A918TV76"/>
<dbReference type="NCBIfam" id="TIGR00546">
    <property type="entry name" value="lnt"/>
    <property type="match status" value="1"/>
</dbReference>
<protein>
    <recommendedName>
        <fullName evidence="9">Apolipoprotein N-acyltransferase</fullName>
        <shortName evidence="9">ALP N-acyltransferase</shortName>
        <ecNumber evidence="9">2.3.1.269</ecNumber>
    </recommendedName>
</protein>
<keyword evidence="8 9" id="KW-0012">Acyltransferase</keyword>
<comment type="similarity">
    <text evidence="2 9">Belongs to the CN hydrolase family. Apolipoprotein N-acyltransferase subfamily.</text>
</comment>
<dbReference type="InterPro" id="IPR004563">
    <property type="entry name" value="Apolipo_AcylTrfase"/>
</dbReference>
<proteinExistence type="inferred from homology"/>
<dbReference type="GO" id="GO:0042158">
    <property type="term" value="P:lipoprotein biosynthetic process"/>
    <property type="evidence" value="ECO:0007669"/>
    <property type="project" value="UniProtKB-UniRule"/>
</dbReference>
<dbReference type="Gene3D" id="3.60.110.10">
    <property type="entry name" value="Carbon-nitrogen hydrolase"/>
    <property type="match status" value="1"/>
</dbReference>
<keyword evidence="4 9" id="KW-0808">Transferase</keyword>
<evidence type="ECO:0000259" key="10">
    <source>
        <dbReference type="PROSITE" id="PS50263"/>
    </source>
</evidence>
<dbReference type="SUPFAM" id="SSF56317">
    <property type="entry name" value="Carbon-nitrogen hydrolase"/>
    <property type="match status" value="1"/>
</dbReference>
<feature type="transmembrane region" description="Helical" evidence="9">
    <location>
        <begin position="172"/>
        <end position="197"/>
    </location>
</feature>
<feature type="transmembrane region" description="Helical" evidence="9">
    <location>
        <begin position="60"/>
        <end position="78"/>
    </location>
</feature>
<organism evidence="11 12">
    <name type="scientific">Roseibacillus persicicus</name>
    <dbReference type="NCBI Taxonomy" id="454148"/>
    <lineage>
        <taxon>Bacteria</taxon>
        <taxon>Pseudomonadati</taxon>
        <taxon>Verrucomicrobiota</taxon>
        <taxon>Verrucomicrobiia</taxon>
        <taxon>Verrucomicrobiales</taxon>
        <taxon>Verrucomicrobiaceae</taxon>
        <taxon>Roseibacillus</taxon>
    </lineage>
</organism>
<feature type="transmembrane region" description="Helical" evidence="9">
    <location>
        <begin position="32"/>
        <end position="48"/>
    </location>
</feature>
<dbReference type="RefSeq" id="WP_189572863.1">
    <property type="nucleotide sequence ID" value="NZ_BMXI01000017.1"/>
</dbReference>
<evidence type="ECO:0000256" key="1">
    <source>
        <dbReference type="ARBA" id="ARBA00004651"/>
    </source>
</evidence>
<evidence type="ECO:0000256" key="6">
    <source>
        <dbReference type="ARBA" id="ARBA00022989"/>
    </source>
</evidence>
<feature type="transmembrane region" description="Helical" evidence="9">
    <location>
        <begin position="209"/>
        <end position="227"/>
    </location>
</feature>
<feature type="transmembrane region" description="Helical" evidence="9">
    <location>
        <begin position="124"/>
        <end position="143"/>
    </location>
</feature>
<evidence type="ECO:0000256" key="4">
    <source>
        <dbReference type="ARBA" id="ARBA00022679"/>
    </source>
</evidence>
<evidence type="ECO:0000313" key="11">
    <source>
        <dbReference type="EMBL" id="GHC64017.1"/>
    </source>
</evidence>
<dbReference type="EC" id="2.3.1.269" evidence="9"/>
<dbReference type="GO" id="GO:0016410">
    <property type="term" value="F:N-acyltransferase activity"/>
    <property type="evidence" value="ECO:0007669"/>
    <property type="project" value="UniProtKB-UniRule"/>
</dbReference>
<reference evidence="11" key="1">
    <citation type="journal article" date="2014" name="Int. J. Syst. Evol. Microbiol.">
        <title>Complete genome sequence of Corynebacterium casei LMG S-19264T (=DSM 44701T), isolated from a smear-ripened cheese.</title>
        <authorList>
            <consortium name="US DOE Joint Genome Institute (JGI-PGF)"/>
            <person name="Walter F."/>
            <person name="Albersmeier A."/>
            <person name="Kalinowski J."/>
            <person name="Ruckert C."/>
        </authorList>
    </citation>
    <scope>NUCLEOTIDE SEQUENCE</scope>
    <source>
        <strain evidence="11">KCTC 12988</strain>
    </source>
</reference>
<keyword evidence="6 9" id="KW-1133">Transmembrane helix</keyword>
<gene>
    <name evidence="9 11" type="primary">lnt</name>
    <name evidence="11" type="ORF">GCM10007100_34530</name>
</gene>
<evidence type="ECO:0000256" key="2">
    <source>
        <dbReference type="ARBA" id="ARBA00010065"/>
    </source>
</evidence>
<dbReference type="CDD" id="cd07571">
    <property type="entry name" value="ALP_N-acyl_transferase"/>
    <property type="match status" value="1"/>
</dbReference>
<keyword evidence="7 9" id="KW-0472">Membrane</keyword>
<keyword evidence="12" id="KW-1185">Reference proteome</keyword>
<evidence type="ECO:0000256" key="9">
    <source>
        <dbReference type="HAMAP-Rule" id="MF_01148"/>
    </source>
</evidence>
<dbReference type="PROSITE" id="PS50263">
    <property type="entry name" value="CN_HYDROLASE"/>
    <property type="match status" value="1"/>
</dbReference>
<evidence type="ECO:0000256" key="5">
    <source>
        <dbReference type="ARBA" id="ARBA00022692"/>
    </source>
</evidence>
<accession>A0A918TV76</accession>
<dbReference type="PANTHER" id="PTHR38686">
    <property type="entry name" value="APOLIPOPROTEIN N-ACYLTRANSFERASE"/>
    <property type="match status" value="1"/>
</dbReference>
<dbReference type="Pfam" id="PF20154">
    <property type="entry name" value="LNT_N"/>
    <property type="match status" value="1"/>
</dbReference>
<comment type="function">
    <text evidence="9">Catalyzes the phospholipid dependent N-acylation of the N-terminal cysteine of apolipoprotein, the last step in lipoprotein maturation.</text>
</comment>
<dbReference type="GO" id="GO:0005886">
    <property type="term" value="C:plasma membrane"/>
    <property type="evidence" value="ECO:0007669"/>
    <property type="project" value="UniProtKB-SubCell"/>
</dbReference>
<keyword evidence="3 9" id="KW-1003">Cell membrane</keyword>
<feature type="domain" description="CN hydrolase" evidence="10">
    <location>
        <begin position="240"/>
        <end position="547"/>
    </location>
</feature>
<feature type="transmembrane region" description="Helical" evidence="9">
    <location>
        <begin position="84"/>
        <end position="103"/>
    </location>
</feature>
<evidence type="ECO:0000313" key="12">
    <source>
        <dbReference type="Proteomes" id="UP000644507"/>
    </source>
</evidence>
<dbReference type="InterPro" id="IPR003010">
    <property type="entry name" value="C-N_Hydrolase"/>
</dbReference>
<dbReference type="PANTHER" id="PTHR38686:SF1">
    <property type="entry name" value="APOLIPOPROTEIN N-ACYLTRANSFERASE"/>
    <property type="match status" value="1"/>
</dbReference>
<evidence type="ECO:0000256" key="8">
    <source>
        <dbReference type="ARBA" id="ARBA00023315"/>
    </source>
</evidence>
<keyword evidence="5 9" id="KW-0812">Transmembrane</keyword>